<keyword evidence="2" id="KW-1185">Reference proteome</keyword>
<dbReference type="RefSeq" id="WP_139214998.1">
    <property type="nucleotide sequence ID" value="NZ_FOPF01000006.1"/>
</dbReference>
<accession>A0A1Y5T3L2</accession>
<evidence type="ECO:0000313" key="2">
    <source>
        <dbReference type="Proteomes" id="UP000193870"/>
    </source>
</evidence>
<gene>
    <name evidence="1" type="ORF">PAM7066_02355</name>
</gene>
<organism evidence="1 2">
    <name type="scientific">Palleronia marisminoris</name>
    <dbReference type="NCBI Taxonomy" id="315423"/>
    <lineage>
        <taxon>Bacteria</taxon>
        <taxon>Pseudomonadati</taxon>
        <taxon>Pseudomonadota</taxon>
        <taxon>Alphaproteobacteria</taxon>
        <taxon>Rhodobacterales</taxon>
        <taxon>Roseobacteraceae</taxon>
        <taxon>Palleronia</taxon>
    </lineage>
</organism>
<protein>
    <submittedName>
        <fullName evidence="1">Uncharacterized protein</fullName>
    </submittedName>
</protein>
<sequence length="96" mass="10374">MILPLKPEVIGPEDPLNARITRRAALEGPSMAPATGQLAGAKSTTGPQFQRLMSGFLRQKESMMAITMRQVADAVEALEKAGEAVTIRRVRERIGS</sequence>
<dbReference type="EMBL" id="FWFV01000006">
    <property type="protein sequence ID" value="SLN51553.1"/>
    <property type="molecule type" value="Genomic_DNA"/>
</dbReference>
<proteinExistence type="predicted"/>
<name>A0A1Y5T3L2_9RHOB</name>
<dbReference type="Proteomes" id="UP000193870">
    <property type="component" value="Unassembled WGS sequence"/>
</dbReference>
<evidence type="ECO:0000313" key="1">
    <source>
        <dbReference type="EMBL" id="SLN51553.1"/>
    </source>
</evidence>
<reference evidence="1 2" key="1">
    <citation type="submission" date="2017-03" db="EMBL/GenBank/DDBJ databases">
        <authorList>
            <person name="Afonso C.L."/>
            <person name="Miller P.J."/>
            <person name="Scott M.A."/>
            <person name="Spackman E."/>
            <person name="Goraichik I."/>
            <person name="Dimitrov K.M."/>
            <person name="Suarez D.L."/>
            <person name="Swayne D.E."/>
        </authorList>
    </citation>
    <scope>NUCLEOTIDE SEQUENCE [LARGE SCALE GENOMIC DNA]</scope>
    <source>
        <strain evidence="1 2">CECT 7066</strain>
    </source>
</reference>
<dbReference type="AlphaFoldDB" id="A0A1Y5T3L2"/>